<protein>
    <recommendedName>
        <fullName evidence="2">Aminotransferase-like plant mobile domain-containing protein</fullName>
    </recommendedName>
</protein>
<dbReference type="PANTHER" id="PTHR46033">
    <property type="entry name" value="PROTEIN MAIN-LIKE 2"/>
    <property type="match status" value="1"/>
</dbReference>
<evidence type="ECO:0000259" key="2">
    <source>
        <dbReference type="Pfam" id="PF10536"/>
    </source>
</evidence>
<feature type="compositionally biased region" description="Polar residues" evidence="1">
    <location>
        <begin position="627"/>
        <end position="639"/>
    </location>
</feature>
<dbReference type="AlphaFoldDB" id="N1R4T6"/>
<dbReference type="InterPro" id="IPR044824">
    <property type="entry name" value="MAIN-like"/>
</dbReference>
<dbReference type="GO" id="GO:0010073">
    <property type="term" value="P:meristem maintenance"/>
    <property type="evidence" value="ECO:0007669"/>
    <property type="project" value="InterPro"/>
</dbReference>
<sequence>MAVVRGVPGYHMMSVCGITIRLNLNMMSLCVDNPIVGTLYLQKIWMADDDGPWYDGLIQEWDKQHRARAIENGKPVDAMRMRGHCADDFPYNVRYEPYIRRLGLLPFVLQFKRRPLPVNHASLTALVDRWRPETHSFHLPFGEMMMTLEDMAMISGLPINGRAITGRVSAVNWRQRAGILIGVVPDAPLPGKADASKVRHSWLKQVRGEGNPCPQGANDVVVLQYTRAYLWYVLTKVVFSDATGNSALWMFLELLTNWDTQYSWGSAALAYLYRQLDLACRRKGDTSSLVVFVWSLSVWMWERIPVGRPDFKNPKHPNPLGNHDGAHDVDPYRRPTVAYYWERVTVYTGSSHVRYKCYMNELDTLTAEQVHWLPYVDDRGFSLNEMCTRDRHLWRARCPMICFFAVVWHFVDRVARQFGRRQGIPIEESKEEMLSLHRFDRRSNQDIADWADKHLKWIQIWNQRDTLVESESRPHNQSAYQKYQVWYADHYQLKLKPGWTHKEWSELVSADRRLQKGRELLMCVNDANVALSHPRGGALSERTLRSTMEKFKKWLHKMAAMLSCHGAQPSDVFAPGSRAARANKRRYLRNEEDIEEVNEEEATHQEEPTQEEEQEQQEHEYDVDAPQPSQLTQPTQGNARSRKGKAIAKTPGKKGRKKTWNTAFHSPEYPHQFMPTGMQRYKSNNDAEEEEASEEEEPTPADIVKRGRRK</sequence>
<feature type="compositionally biased region" description="Basic residues" evidence="1">
    <location>
        <begin position="640"/>
        <end position="659"/>
    </location>
</feature>
<feature type="region of interest" description="Disordered" evidence="1">
    <location>
        <begin position="586"/>
        <end position="710"/>
    </location>
</feature>
<reference evidence="3" key="1">
    <citation type="submission" date="2015-06" db="UniProtKB">
        <authorList>
            <consortium name="EnsemblPlants"/>
        </authorList>
    </citation>
    <scope>IDENTIFICATION</scope>
</reference>
<feature type="domain" description="Aminotransferase-like plant mobile" evidence="2">
    <location>
        <begin position="116"/>
        <end position="487"/>
    </location>
</feature>
<accession>N1R4T6</accession>
<dbReference type="EnsemblPlants" id="EMT33644">
    <property type="protein sequence ID" value="EMT33644"/>
    <property type="gene ID" value="F775_00067"/>
</dbReference>
<proteinExistence type="predicted"/>
<dbReference type="InterPro" id="IPR019557">
    <property type="entry name" value="AminoTfrase-like_pln_mobile"/>
</dbReference>
<evidence type="ECO:0000313" key="3">
    <source>
        <dbReference type="EnsemblPlants" id="EMT33644"/>
    </source>
</evidence>
<evidence type="ECO:0000256" key="1">
    <source>
        <dbReference type="SAM" id="MobiDB-lite"/>
    </source>
</evidence>
<feature type="compositionally biased region" description="Acidic residues" evidence="1">
    <location>
        <begin position="686"/>
        <end position="699"/>
    </location>
</feature>
<organism evidence="3">
    <name type="scientific">Aegilops tauschii</name>
    <name type="common">Tausch's goatgrass</name>
    <name type="synonym">Aegilops squarrosa</name>
    <dbReference type="NCBI Taxonomy" id="37682"/>
    <lineage>
        <taxon>Eukaryota</taxon>
        <taxon>Viridiplantae</taxon>
        <taxon>Streptophyta</taxon>
        <taxon>Embryophyta</taxon>
        <taxon>Tracheophyta</taxon>
        <taxon>Spermatophyta</taxon>
        <taxon>Magnoliopsida</taxon>
        <taxon>Liliopsida</taxon>
        <taxon>Poales</taxon>
        <taxon>Poaceae</taxon>
        <taxon>BOP clade</taxon>
        <taxon>Pooideae</taxon>
        <taxon>Triticodae</taxon>
        <taxon>Triticeae</taxon>
        <taxon>Triticinae</taxon>
        <taxon>Aegilops</taxon>
    </lineage>
</organism>
<dbReference type="PANTHER" id="PTHR46033:SF8">
    <property type="entry name" value="PROTEIN MAINTENANCE OF MERISTEMS-LIKE"/>
    <property type="match status" value="1"/>
</dbReference>
<name>N1R4T6_AEGTA</name>
<dbReference type="Pfam" id="PF10536">
    <property type="entry name" value="PMD"/>
    <property type="match status" value="1"/>
</dbReference>